<dbReference type="NCBIfam" id="NF001377">
    <property type="entry name" value="PRK00278.2-4"/>
    <property type="match status" value="1"/>
</dbReference>
<dbReference type="GO" id="GO:0004640">
    <property type="term" value="F:phosphoribosylanthranilate isomerase activity"/>
    <property type="evidence" value="ECO:0007669"/>
    <property type="project" value="TreeGrafter"/>
</dbReference>
<evidence type="ECO:0000256" key="2">
    <source>
        <dbReference type="ARBA" id="ARBA00004696"/>
    </source>
</evidence>
<gene>
    <name evidence="8 10" type="primary">trpC</name>
    <name evidence="10" type="ORF">RUN39_v1_470025</name>
</gene>
<feature type="domain" description="Indole-3-glycerol phosphate synthase" evidence="9">
    <location>
        <begin position="4"/>
        <end position="258"/>
    </location>
</feature>
<dbReference type="HAMAP" id="MF_00134_B">
    <property type="entry name" value="IGPS_B"/>
    <property type="match status" value="1"/>
</dbReference>
<evidence type="ECO:0000256" key="8">
    <source>
        <dbReference type="HAMAP-Rule" id="MF_00134"/>
    </source>
</evidence>
<dbReference type="FunFam" id="3.20.20.70:FF:000024">
    <property type="entry name" value="Indole-3-glycerol phosphate synthase"/>
    <property type="match status" value="1"/>
</dbReference>
<dbReference type="InterPro" id="IPR013785">
    <property type="entry name" value="Aldolase_TIM"/>
</dbReference>
<dbReference type="Gene3D" id="3.20.20.70">
    <property type="entry name" value="Aldolase class I"/>
    <property type="match status" value="1"/>
</dbReference>
<dbReference type="Pfam" id="PF00218">
    <property type="entry name" value="IGPS"/>
    <property type="match status" value="1"/>
</dbReference>
<dbReference type="UniPathway" id="UPA00035">
    <property type="reaction ID" value="UER00043"/>
</dbReference>
<dbReference type="SUPFAM" id="SSF51366">
    <property type="entry name" value="Ribulose-phoshate binding barrel"/>
    <property type="match status" value="1"/>
</dbReference>
<dbReference type="NCBIfam" id="NF001370">
    <property type="entry name" value="PRK00278.1-2"/>
    <property type="match status" value="1"/>
</dbReference>
<protein>
    <recommendedName>
        <fullName evidence="8">Indole-3-glycerol phosphate synthase</fullName>
        <shortName evidence="8">IGPS</shortName>
        <ecNumber evidence="8">4.1.1.48</ecNumber>
    </recommendedName>
</protein>
<dbReference type="GO" id="GO:0000162">
    <property type="term" value="P:L-tryptophan biosynthetic process"/>
    <property type="evidence" value="ECO:0007669"/>
    <property type="project" value="UniProtKB-UniRule"/>
</dbReference>
<dbReference type="PANTHER" id="PTHR22854:SF2">
    <property type="entry name" value="INDOLE-3-GLYCEROL-PHOSPHATE SYNTHASE"/>
    <property type="match status" value="1"/>
</dbReference>
<dbReference type="InterPro" id="IPR011060">
    <property type="entry name" value="RibuloseP-bd_barrel"/>
</dbReference>
<keyword evidence="4 8" id="KW-0210">Decarboxylase</keyword>
<dbReference type="PANTHER" id="PTHR22854">
    <property type="entry name" value="TRYPTOPHAN BIOSYNTHESIS PROTEIN"/>
    <property type="match status" value="1"/>
</dbReference>
<reference evidence="10" key="1">
    <citation type="submission" date="2015-10" db="EMBL/GenBank/DDBJ databases">
        <authorList>
            <person name="Gilbert D.G."/>
        </authorList>
    </citation>
    <scope>NUCLEOTIDE SEQUENCE</scope>
    <source>
        <strain evidence="10">Phyl III-seqv23</strain>
    </source>
</reference>
<dbReference type="InterPro" id="IPR045186">
    <property type="entry name" value="Indole-3-glycerol_P_synth"/>
</dbReference>
<dbReference type="EC" id="4.1.1.48" evidence="8"/>
<keyword evidence="7 8" id="KW-0456">Lyase</keyword>
<dbReference type="EMBL" id="LN899819">
    <property type="protein sequence ID" value="CUV12879.1"/>
    <property type="molecule type" value="Genomic_DNA"/>
</dbReference>
<comment type="pathway">
    <text evidence="2 8">Amino-acid biosynthesis; L-tryptophan biosynthesis; L-tryptophan from chorismate: step 4/5.</text>
</comment>
<evidence type="ECO:0000256" key="1">
    <source>
        <dbReference type="ARBA" id="ARBA00001633"/>
    </source>
</evidence>
<dbReference type="InterPro" id="IPR013798">
    <property type="entry name" value="Indole-3-glycerol_P_synth_dom"/>
</dbReference>
<keyword evidence="3 8" id="KW-0028">Amino-acid biosynthesis</keyword>
<keyword evidence="5 8" id="KW-0822">Tryptophan biosynthesis</keyword>
<dbReference type="CDD" id="cd00331">
    <property type="entry name" value="IGPS"/>
    <property type="match status" value="1"/>
</dbReference>
<dbReference type="PATRIC" id="fig|305.106.peg.2557"/>
<accession>A0A0S4TTS9</accession>
<evidence type="ECO:0000259" key="9">
    <source>
        <dbReference type="Pfam" id="PF00218"/>
    </source>
</evidence>
<comment type="similarity">
    <text evidence="8">Belongs to the TrpC family.</text>
</comment>
<evidence type="ECO:0000256" key="7">
    <source>
        <dbReference type="ARBA" id="ARBA00023239"/>
    </source>
</evidence>
<evidence type="ECO:0000313" key="10">
    <source>
        <dbReference type="EMBL" id="CUV12879.1"/>
    </source>
</evidence>
<dbReference type="GO" id="GO:0004425">
    <property type="term" value="F:indole-3-glycerol-phosphate synthase activity"/>
    <property type="evidence" value="ECO:0007669"/>
    <property type="project" value="UniProtKB-UniRule"/>
</dbReference>
<organism evidence="10">
    <name type="scientific">Ralstonia solanacearum</name>
    <name type="common">Pseudomonas solanacearum</name>
    <dbReference type="NCBI Taxonomy" id="305"/>
    <lineage>
        <taxon>Bacteria</taxon>
        <taxon>Pseudomonadati</taxon>
        <taxon>Pseudomonadota</taxon>
        <taxon>Betaproteobacteria</taxon>
        <taxon>Burkholderiales</taxon>
        <taxon>Burkholderiaceae</taxon>
        <taxon>Ralstonia</taxon>
        <taxon>Ralstonia solanacearum species complex</taxon>
    </lineage>
</organism>
<dbReference type="PROSITE" id="PS00614">
    <property type="entry name" value="IGPS"/>
    <property type="match status" value="1"/>
</dbReference>
<evidence type="ECO:0000256" key="3">
    <source>
        <dbReference type="ARBA" id="ARBA00022605"/>
    </source>
</evidence>
<evidence type="ECO:0000256" key="4">
    <source>
        <dbReference type="ARBA" id="ARBA00022793"/>
    </source>
</evidence>
<dbReference type="InterPro" id="IPR001468">
    <property type="entry name" value="Indole-3-GlycerolPSynthase_CS"/>
</dbReference>
<evidence type="ECO:0000256" key="6">
    <source>
        <dbReference type="ARBA" id="ARBA00023141"/>
    </source>
</evidence>
<name>A0A0S4TTS9_RALSL</name>
<keyword evidence="6 8" id="KW-0057">Aromatic amino acid biosynthesis</keyword>
<dbReference type="AlphaFoldDB" id="A0A0S4TTS9"/>
<proteinExistence type="inferred from homology"/>
<comment type="catalytic activity">
    <reaction evidence="1 8">
        <text>1-(2-carboxyphenylamino)-1-deoxy-D-ribulose 5-phosphate + H(+) = (1S,2R)-1-C-(indol-3-yl)glycerol 3-phosphate + CO2 + H2O</text>
        <dbReference type="Rhea" id="RHEA:23476"/>
        <dbReference type="ChEBI" id="CHEBI:15377"/>
        <dbReference type="ChEBI" id="CHEBI:15378"/>
        <dbReference type="ChEBI" id="CHEBI:16526"/>
        <dbReference type="ChEBI" id="CHEBI:58613"/>
        <dbReference type="ChEBI" id="CHEBI:58866"/>
        <dbReference type="EC" id="4.1.1.48"/>
    </reaction>
</comment>
<dbReference type="NCBIfam" id="NF001373">
    <property type="entry name" value="PRK00278.1-6"/>
    <property type="match status" value="1"/>
</dbReference>
<sequence>MGILDAIKLGKEKEVAQAKAVRKLSGLEQAIQQQTPPRDFVGAIAERVRHGNVALIAEIKKASPSKGLIRSDFHVADIAEAYRDGGAACLSVLTDQPFFQGKPADLELAKAVSGLPVLRKDFMIDPYQVHEARAMGADGILLILAMLDHGQAIELEAAAQALGMGVLIEIHDEPELERAMAMQSRLIGINNRDLATFAADLTTSERLAPKVDRNRIVISESGIGGHGDVIRLMEAGIHGFLIGEQLLRARHIESATREIAQARLHASP</sequence>
<evidence type="ECO:0000256" key="5">
    <source>
        <dbReference type="ARBA" id="ARBA00022822"/>
    </source>
</evidence>